<evidence type="ECO:0000313" key="3">
    <source>
        <dbReference type="Proteomes" id="UP001150259"/>
    </source>
</evidence>
<gene>
    <name evidence="2" type="ORF">OO014_18110</name>
</gene>
<reference evidence="2 3" key="1">
    <citation type="submission" date="2022-11" db="EMBL/GenBank/DDBJ databases">
        <title>Anaerobic phenanthrene biodegradation by a DNRA strain PheN6.</title>
        <authorList>
            <person name="Zhang Z."/>
        </authorList>
    </citation>
    <scope>NUCLEOTIDE SEQUENCE [LARGE SCALE GENOMIC DNA]</scope>
    <source>
        <strain evidence="2 3">PheN6</strain>
    </source>
</reference>
<keyword evidence="1" id="KW-1133">Transmembrane helix</keyword>
<dbReference type="EMBL" id="JAPFQL010000114">
    <property type="protein sequence ID" value="MDC5699168.1"/>
    <property type="molecule type" value="Genomic_DNA"/>
</dbReference>
<name>A0ABT5GM74_9MICO</name>
<proteinExistence type="predicted"/>
<feature type="transmembrane region" description="Helical" evidence="1">
    <location>
        <begin position="23"/>
        <end position="44"/>
    </location>
</feature>
<dbReference type="Proteomes" id="UP001150259">
    <property type="component" value="Unassembled WGS sequence"/>
</dbReference>
<dbReference type="RefSeq" id="WP_272463727.1">
    <property type="nucleotide sequence ID" value="NZ_JAPFQL010000114.1"/>
</dbReference>
<protein>
    <submittedName>
        <fullName evidence="2">Uncharacterized protein</fullName>
    </submittedName>
</protein>
<evidence type="ECO:0000313" key="2">
    <source>
        <dbReference type="EMBL" id="MDC5699168.1"/>
    </source>
</evidence>
<keyword evidence="1" id="KW-0472">Membrane</keyword>
<keyword evidence="1" id="KW-0812">Transmembrane</keyword>
<keyword evidence="3" id="KW-1185">Reference proteome</keyword>
<organism evidence="2 3">
    <name type="scientific">Intrasporangium calvum</name>
    <dbReference type="NCBI Taxonomy" id="53358"/>
    <lineage>
        <taxon>Bacteria</taxon>
        <taxon>Bacillati</taxon>
        <taxon>Actinomycetota</taxon>
        <taxon>Actinomycetes</taxon>
        <taxon>Micrococcales</taxon>
        <taxon>Intrasporangiaceae</taxon>
        <taxon>Intrasporangium</taxon>
    </lineage>
</organism>
<sequence length="80" mass="9042">MSDRVLTLVAQGEEATRELPMPFIAYFLITFALFLVALGVTWTFRNTAHKVPMSTHVDQHGRIQIEGHPSHPDHVEGTHH</sequence>
<comment type="caution">
    <text evidence="2">The sequence shown here is derived from an EMBL/GenBank/DDBJ whole genome shotgun (WGS) entry which is preliminary data.</text>
</comment>
<evidence type="ECO:0000256" key="1">
    <source>
        <dbReference type="SAM" id="Phobius"/>
    </source>
</evidence>
<accession>A0ABT5GM74</accession>